<name>A0ABS5SEW4_9BACT</name>
<dbReference type="Proteomes" id="UP000756860">
    <property type="component" value="Unassembled WGS sequence"/>
</dbReference>
<keyword evidence="1" id="KW-0479">Metal-binding</keyword>
<feature type="domain" description="HMA" evidence="2">
    <location>
        <begin position="30"/>
        <end position="96"/>
    </location>
</feature>
<dbReference type="EMBL" id="JAHCVK010000005">
    <property type="protein sequence ID" value="MBT0653735.1"/>
    <property type="molecule type" value="Genomic_DNA"/>
</dbReference>
<dbReference type="InterPro" id="IPR036163">
    <property type="entry name" value="HMA_dom_sf"/>
</dbReference>
<organism evidence="3 4">
    <name type="scientific">Geomobilimonas luticola</name>
    <dbReference type="NCBI Taxonomy" id="1114878"/>
    <lineage>
        <taxon>Bacteria</taxon>
        <taxon>Pseudomonadati</taxon>
        <taxon>Thermodesulfobacteriota</taxon>
        <taxon>Desulfuromonadia</taxon>
        <taxon>Geobacterales</taxon>
        <taxon>Geobacteraceae</taxon>
        <taxon>Geomobilimonas</taxon>
    </lineage>
</organism>
<gene>
    <name evidence="3" type="ORF">KI810_11760</name>
</gene>
<evidence type="ECO:0000259" key="2">
    <source>
        <dbReference type="PROSITE" id="PS50846"/>
    </source>
</evidence>
<reference evidence="3 4" key="1">
    <citation type="submission" date="2021-05" db="EMBL/GenBank/DDBJ databases">
        <title>The draft genome of Geobacter luticola JCM 17780.</title>
        <authorList>
            <person name="Xu Z."/>
            <person name="Masuda Y."/>
            <person name="Itoh H."/>
            <person name="Senoo K."/>
        </authorList>
    </citation>
    <scope>NUCLEOTIDE SEQUENCE [LARGE SCALE GENOMIC DNA]</scope>
    <source>
        <strain evidence="3 4">JCM 17780</strain>
    </source>
</reference>
<keyword evidence="4" id="KW-1185">Reference proteome</keyword>
<dbReference type="SUPFAM" id="SSF55008">
    <property type="entry name" value="HMA, heavy metal-associated domain"/>
    <property type="match status" value="1"/>
</dbReference>
<dbReference type="InterPro" id="IPR006121">
    <property type="entry name" value="HMA_dom"/>
</dbReference>
<sequence>MRLIATVVLALVIFAGIPPVQGEEGKTGLTSVALTVHGMMCSSCQKSVEKALFKLEGITDVKVDMKKNLVEVRYDGKKATPRQMVEALEKAGFRSKLPN</sequence>
<dbReference type="Gene3D" id="3.30.70.100">
    <property type="match status" value="1"/>
</dbReference>
<dbReference type="RefSeq" id="WP_214175741.1">
    <property type="nucleotide sequence ID" value="NZ_JAHCVK010000005.1"/>
</dbReference>
<proteinExistence type="predicted"/>
<dbReference type="PROSITE" id="PS50846">
    <property type="entry name" value="HMA_2"/>
    <property type="match status" value="1"/>
</dbReference>
<comment type="caution">
    <text evidence="3">The sequence shown here is derived from an EMBL/GenBank/DDBJ whole genome shotgun (WGS) entry which is preliminary data.</text>
</comment>
<evidence type="ECO:0000313" key="3">
    <source>
        <dbReference type="EMBL" id="MBT0653735.1"/>
    </source>
</evidence>
<dbReference type="CDD" id="cd00371">
    <property type="entry name" value="HMA"/>
    <property type="match status" value="1"/>
</dbReference>
<evidence type="ECO:0000313" key="4">
    <source>
        <dbReference type="Proteomes" id="UP000756860"/>
    </source>
</evidence>
<dbReference type="Pfam" id="PF00403">
    <property type="entry name" value="HMA"/>
    <property type="match status" value="1"/>
</dbReference>
<dbReference type="PANTHER" id="PTHR46594:SF4">
    <property type="entry name" value="P-TYPE CATION-TRANSPORTING ATPASE"/>
    <property type="match status" value="1"/>
</dbReference>
<accession>A0ABS5SEW4</accession>
<protein>
    <submittedName>
        <fullName evidence="3">Heavy-metal-associated domain-containing protein</fullName>
    </submittedName>
</protein>
<dbReference type="PANTHER" id="PTHR46594">
    <property type="entry name" value="P-TYPE CATION-TRANSPORTING ATPASE"/>
    <property type="match status" value="1"/>
</dbReference>
<evidence type="ECO:0000256" key="1">
    <source>
        <dbReference type="ARBA" id="ARBA00022723"/>
    </source>
</evidence>